<accession>A0A314XZR6</accession>
<evidence type="ECO:0000313" key="1">
    <source>
        <dbReference type="EMBL" id="PQP98509.1"/>
    </source>
</evidence>
<proteinExistence type="predicted"/>
<gene>
    <name evidence="1" type="ORF">Pyn_34896</name>
</gene>
<organism evidence="1 2">
    <name type="scientific">Prunus yedoensis var. nudiflora</name>
    <dbReference type="NCBI Taxonomy" id="2094558"/>
    <lineage>
        <taxon>Eukaryota</taxon>
        <taxon>Viridiplantae</taxon>
        <taxon>Streptophyta</taxon>
        <taxon>Embryophyta</taxon>
        <taxon>Tracheophyta</taxon>
        <taxon>Spermatophyta</taxon>
        <taxon>Magnoliopsida</taxon>
        <taxon>eudicotyledons</taxon>
        <taxon>Gunneridae</taxon>
        <taxon>Pentapetalae</taxon>
        <taxon>rosids</taxon>
        <taxon>fabids</taxon>
        <taxon>Rosales</taxon>
        <taxon>Rosaceae</taxon>
        <taxon>Amygdaloideae</taxon>
        <taxon>Amygdaleae</taxon>
        <taxon>Prunus</taxon>
    </lineage>
</organism>
<comment type="caution">
    <text evidence="1">The sequence shown here is derived from an EMBL/GenBank/DDBJ whole genome shotgun (WGS) entry which is preliminary data.</text>
</comment>
<evidence type="ECO:0000313" key="2">
    <source>
        <dbReference type="Proteomes" id="UP000250321"/>
    </source>
</evidence>
<dbReference type="Proteomes" id="UP000250321">
    <property type="component" value="Unassembled WGS sequence"/>
</dbReference>
<sequence>MSVTLQSFSLLNPNPSCGLKKPAPLALCSSFVFSAVGQLTGARGYGALLSSRKGLAVLIFHCTDGACGLDQLSLPLLHRRNRSIQRLRRRKKRIMPN</sequence>
<reference evidence="1 2" key="1">
    <citation type="submission" date="2018-02" db="EMBL/GenBank/DDBJ databases">
        <title>Draft genome of wild Prunus yedoensis var. nudiflora.</title>
        <authorList>
            <person name="Baek S."/>
            <person name="Kim J.-H."/>
            <person name="Choi K."/>
            <person name="Kim G.-B."/>
            <person name="Cho A."/>
            <person name="Jang H."/>
            <person name="Shin C.-H."/>
            <person name="Yu H.-J."/>
            <person name="Mun J.-H."/>
        </authorList>
    </citation>
    <scope>NUCLEOTIDE SEQUENCE [LARGE SCALE GENOMIC DNA]</scope>
    <source>
        <strain evidence="2">cv. Jeju island</strain>
        <tissue evidence="1">Leaf</tissue>
    </source>
</reference>
<protein>
    <submittedName>
        <fullName evidence="1">Protein FATTY ACID EXPORT 3 chloroplastic isoform X2</fullName>
    </submittedName>
</protein>
<dbReference type="EMBL" id="PJQY01001894">
    <property type="protein sequence ID" value="PQP98509.1"/>
    <property type="molecule type" value="Genomic_DNA"/>
</dbReference>
<name>A0A314XZR6_PRUYE</name>
<keyword evidence="2" id="KW-1185">Reference proteome</keyword>
<dbReference type="AlphaFoldDB" id="A0A314XZR6"/>